<protein>
    <submittedName>
        <fullName evidence="1">Uncharacterized protein</fullName>
    </submittedName>
</protein>
<evidence type="ECO:0000313" key="1">
    <source>
        <dbReference type="EMBL" id="KAK2567245.1"/>
    </source>
</evidence>
<name>A0AAD9VAX1_ACRCE</name>
<comment type="caution">
    <text evidence="1">The sequence shown here is derived from an EMBL/GenBank/DDBJ whole genome shotgun (WGS) entry which is preliminary data.</text>
</comment>
<dbReference type="EMBL" id="JARQWQ010000015">
    <property type="protein sequence ID" value="KAK2567245.1"/>
    <property type="molecule type" value="Genomic_DNA"/>
</dbReference>
<dbReference type="Proteomes" id="UP001249851">
    <property type="component" value="Unassembled WGS sequence"/>
</dbReference>
<reference evidence="1" key="1">
    <citation type="journal article" date="2023" name="G3 (Bethesda)">
        <title>Whole genome assembly and annotation of the endangered Caribbean coral Acropora cervicornis.</title>
        <authorList>
            <person name="Selwyn J.D."/>
            <person name="Vollmer S.V."/>
        </authorList>
    </citation>
    <scope>NUCLEOTIDE SEQUENCE</scope>
    <source>
        <strain evidence="1">K2</strain>
    </source>
</reference>
<accession>A0AAD9VAX1</accession>
<gene>
    <name evidence="1" type="ORF">P5673_009058</name>
</gene>
<keyword evidence="2" id="KW-1185">Reference proteome</keyword>
<proteinExistence type="predicted"/>
<sequence>MSMLSFAEVPVVPLSRNGDKDVMFLARRRVGKEETETPGRPRFEIPGEMLEELRELGFSWIKIGEILGVSRWTIHRSVEEYGLQNMTGFHYLPD</sequence>
<organism evidence="1 2">
    <name type="scientific">Acropora cervicornis</name>
    <name type="common">Staghorn coral</name>
    <dbReference type="NCBI Taxonomy" id="6130"/>
    <lineage>
        <taxon>Eukaryota</taxon>
        <taxon>Metazoa</taxon>
        <taxon>Cnidaria</taxon>
        <taxon>Anthozoa</taxon>
        <taxon>Hexacorallia</taxon>
        <taxon>Scleractinia</taxon>
        <taxon>Astrocoeniina</taxon>
        <taxon>Acroporidae</taxon>
        <taxon>Acropora</taxon>
    </lineage>
</organism>
<dbReference type="AlphaFoldDB" id="A0AAD9VAX1"/>
<reference evidence="1" key="2">
    <citation type="journal article" date="2023" name="Science">
        <title>Genomic signatures of disease resistance in endangered staghorn corals.</title>
        <authorList>
            <person name="Vollmer S.V."/>
            <person name="Selwyn J.D."/>
            <person name="Despard B.A."/>
            <person name="Roesel C.L."/>
        </authorList>
    </citation>
    <scope>NUCLEOTIDE SEQUENCE</scope>
    <source>
        <strain evidence="1">K2</strain>
    </source>
</reference>
<evidence type="ECO:0000313" key="2">
    <source>
        <dbReference type="Proteomes" id="UP001249851"/>
    </source>
</evidence>